<evidence type="ECO:0000313" key="2">
    <source>
        <dbReference type="Proteomes" id="UP000010094"/>
    </source>
</evidence>
<dbReference type="HOGENOM" id="CLU_1602702_0_0_1"/>
<dbReference type="SUPFAM" id="SSF54236">
    <property type="entry name" value="Ubiquitin-like"/>
    <property type="match status" value="1"/>
</dbReference>
<dbReference type="InterPro" id="IPR029071">
    <property type="entry name" value="Ubiquitin-like_domsf"/>
</dbReference>
<proteinExistence type="predicted"/>
<name>I7AU34_ENCRO</name>
<evidence type="ECO:0000313" key="1">
    <source>
        <dbReference type="EMBL" id="AFN83992.1"/>
    </source>
</evidence>
<accession>I7AU34</accession>
<dbReference type="Proteomes" id="UP000010094">
    <property type="component" value="Chromosome XI"/>
</dbReference>
<dbReference type="OrthoDB" id="2192056at2759"/>
<dbReference type="KEGG" id="ero:EROM_110080"/>
<dbReference type="VEuPathDB" id="MicrosporidiaDB:EROM_110080"/>
<dbReference type="GeneID" id="20564607"/>
<evidence type="ECO:0008006" key="3">
    <source>
        <dbReference type="Google" id="ProtNLM"/>
    </source>
</evidence>
<dbReference type="AlphaFoldDB" id="I7AU34"/>
<gene>
    <name evidence="1" type="ordered locus">EROM_110080</name>
</gene>
<reference evidence="1 2" key="1">
    <citation type="journal article" date="2012" name="Proc. Natl. Acad. Sci. U.S.A.">
        <title>Gain and loss of multiple functionally related, horizontally transferred genes in the reduced genomes of two microsporidian parasites.</title>
        <authorList>
            <person name="Pombert J.-F."/>
            <person name="Selman M."/>
            <person name="Burki F."/>
            <person name="Bardell F.T."/>
            <person name="Farinelli L."/>
            <person name="Solter L.F."/>
            <person name="Whitman D.W."/>
            <person name="Weiss L.M."/>
            <person name="Corradi N."/>
            <person name="Keeling P.J."/>
        </authorList>
    </citation>
    <scope>NUCLEOTIDE SEQUENCE [LARGE SCALE GENOMIC DNA]</scope>
    <source>
        <strain evidence="1 2">SJ-2008</strain>
    </source>
</reference>
<keyword evidence="2" id="KW-1185">Reference proteome</keyword>
<dbReference type="EMBL" id="CP003530">
    <property type="protein sequence ID" value="AFN83992.1"/>
    <property type="molecule type" value="Genomic_DNA"/>
</dbReference>
<organism evidence="1 2">
    <name type="scientific">Encephalitozoon romaleae (strain SJ-2008)</name>
    <name type="common">Microsporidian parasite</name>
    <dbReference type="NCBI Taxonomy" id="1178016"/>
    <lineage>
        <taxon>Eukaryota</taxon>
        <taxon>Fungi</taxon>
        <taxon>Fungi incertae sedis</taxon>
        <taxon>Microsporidia</taxon>
        <taxon>Unikaryonidae</taxon>
        <taxon>Encephalitozoon</taxon>
    </lineage>
</organism>
<sequence>MIVRAINYEDLYIDSDFKDIGDLKTKIALKYGIPTDSQCIVFNGKFYVLGIFDSPLETFSDTYGNPLGPFGCPDAVFNYLESNGMSIDKIRAHVFPHKEDPKEKSPTLSRIIGVKPAVKKVIEGRYEDISKISEGLKEEEKAAVIENPGEYIDLILTQVGESL</sequence>
<dbReference type="RefSeq" id="XP_009265489.1">
    <property type="nucleotide sequence ID" value="XM_009267214.1"/>
</dbReference>
<dbReference type="CDD" id="cd17039">
    <property type="entry name" value="Ubl_ubiquitin_like"/>
    <property type="match status" value="1"/>
</dbReference>
<protein>
    <recommendedName>
        <fullName evidence="3">Ubiquitin-like domain-containing protein</fullName>
    </recommendedName>
</protein>